<evidence type="ECO:0000313" key="2">
    <source>
        <dbReference type="EMBL" id="CAD7393591.1"/>
    </source>
</evidence>
<evidence type="ECO:0000256" key="1">
    <source>
        <dbReference type="SAM" id="MobiDB-lite"/>
    </source>
</evidence>
<name>A0A7R9CEI1_TIMCR</name>
<reference evidence="2" key="1">
    <citation type="submission" date="2020-11" db="EMBL/GenBank/DDBJ databases">
        <authorList>
            <person name="Tran Van P."/>
        </authorList>
    </citation>
    <scope>NUCLEOTIDE SEQUENCE</scope>
</reference>
<dbReference type="EMBL" id="OC316751">
    <property type="protein sequence ID" value="CAD7393591.1"/>
    <property type="molecule type" value="Genomic_DNA"/>
</dbReference>
<feature type="compositionally biased region" description="Polar residues" evidence="1">
    <location>
        <begin position="82"/>
        <end position="94"/>
    </location>
</feature>
<gene>
    <name evidence="2" type="ORF">TCEB3V08_LOCUS1560</name>
</gene>
<feature type="region of interest" description="Disordered" evidence="1">
    <location>
        <begin position="48"/>
        <end position="194"/>
    </location>
</feature>
<feature type="compositionally biased region" description="Low complexity" evidence="1">
    <location>
        <begin position="95"/>
        <end position="193"/>
    </location>
</feature>
<sequence>MGVELWSRPRGSQRARPRDLPSSVTHGGPRVQERMVTVPSLPELGELKVFGLQNPLPPDPTTTAEPTMTEDTDTSWEDETTLFSTSDESTINPVSTTIPPFSTSFSGSTLTLSTESTDSTTSDTTPTSSASSVESISTLSTESIDSTTSDTTPASNESSVESTSTLSTEYIVSTTSDTTPTSSESSVESTSTSKLLKLRDSIESFNSSVATNDVNNYQTQQVGLQSGFMNDSTGRMCRTMCPPPPQPHVPFHLVTFKE</sequence>
<dbReference type="AlphaFoldDB" id="A0A7R9CEI1"/>
<accession>A0A7R9CEI1</accession>
<proteinExistence type="predicted"/>
<feature type="compositionally biased region" description="Acidic residues" evidence="1">
    <location>
        <begin position="68"/>
        <end position="80"/>
    </location>
</feature>
<protein>
    <submittedName>
        <fullName evidence="2">Uncharacterized protein</fullName>
    </submittedName>
</protein>
<feature type="region of interest" description="Disordered" evidence="1">
    <location>
        <begin position="1"/>
        <end position="35"/>
    </location>
</feature>
<organism evidence="2">
    <name type="scientific">Timema cristinae</name>
    <name type="common">Walking stick</name>
    <dbReference type="NCBI Taxonomy" id="61476"/>
    <lineage>
        <taxon>Eukaryota</taxon>
        <taxon>Metazoa</taxon>
        <taxon>Ecdysozoa</taxon>
        <taxon>Arthropoda</taxon>
        <taxon>Hexapoda</taxon>
        <taxon>Insecta</taxon>
        <taxon>Pterygota</taxon>
        <taxon>Neoptera</taxon>
        <taxon>Polyneoptera</taxon>
        <taxon>Phasmatodea</taxon>
        <taxon>Timematodea</taxon>
        <taxon>Timematoidea</taxon>
        <taxon>Timematidae</taxon>
        <taxon>Timema</taxon>
    </lineage>
</organism>